<dbReference type="AlphaFoldDB" id="A0A8J5C967"/>
<accession>A0A8J5C967</accession>
<keyword evidence="2" id="KW-1185">Reference proteome</keyword>
<protein>
    <submittedName>
        <fullName evidence="1">Methionine--tRNA ligase</fullName>
    </submittedName>
</protein>
<dbReference type="GO" id="GO:0016874">
    <property type="term" value="F:ligase activity"/>
    <property type="evidence" value="ECO:0007669"/>
    <property type="project" value="UniProtKB-KW"/>
</dbReference>
<name>A0A8J5C967_CLAMG</name>
<feature type="non-terminal residue" evidence="1">
    <location>
        <position position="59"/>
    </location>
</feature>
<organism evidence="1 2">
    <name type="scientific">Clarias magur</name>
    <name type="common">Asian catfish</name>
    <name type="synonym">Macropteronotus magur</name>
    <dbReference type="NCBI Taxonomy" id="1594786"/>
    <lineage>
        <taxon>Eukaryota</taxon>
        <taxon>Metazoa</taxon>
        <taxon>Chordata</taxon>
        <taxon>Craniata</taxon>
        <taxon>Vertebrata</taxon>
        <taxon>Euteleostomi</taxon>
        <taxon>Actinopterygii</taxon>
        <taxon>Neopterygii</taxon>
        <taxon>Teleostei</taxon>
        <taxon>Ostariophysi</taxon>
        <taxon>Siluriformes</taxon>
        <taxon>Clariidae</taxon>
        <taxon>Clarias</taxon>
    </lineage>
</organism>
<evidence type="ECO:0000313" key="2">
    <source>
        <dbReference type="Proteomes" id="UP000727407"/>
    </source>
</evidence>
<sequence>EQKLYVRENEEVLLIDFSVTQMSVFGLRGYYPFPANKYSLDSIPWHQIHYDSKQDKAYN</sequence>
<dbReference type="EMBL" id="QNUK01000003">
    <property type="protein sequence ID" value="KAF5909703.1"/>
    <property type="molecule type" value="Genomic_DNA"/>
</dbReference>
<feature type="non-terminal residue" evidence="1">
    <location>
        <position position="1"/>
    </location>
</feature>
<proteinExistence type="predicted"/>
<reference evidence="1" key="1">
    <citation type="submission" date="2020-07" db="EMBL/GenBank/DDBJ databases">
        <title>Clarias magur genome sequencing, assembly and annotation.</title>
        <authorList>
            <person name="Kushwaha B."/>
            <person name="Kumar R."/>
            <person name="Das P."/>
            <person name="Joshi C.G."/>
            <person name="Kumar D."/>
            <person name="Nagpure N.S."/>
            <person name="Pandey M."/>
            <person name="Agarwal S."/>
            <person name="Srivastava S."/>
            <person name="Singh M."/>
            <person name="Sahoo L."/>
            <person name="Jayasankar P."/>
            <person name="Meher P.K."/>
            <person name="Koringa P.G."/>
            <person name="Iquebal M.A."/>
            <person name="Das S.P."/>
            <person name="Bit A."/>
            <person name="Patnaik S."/>
            <person name="Patel N."/>
            <person name="Shah T.M."/>
            <person name="Hinsu A."/>
            <person name="Jena J.K."/>
        </authorList>
    </citation>
    <scope>NUCLEOTIDE SEQUENCE</scope>
    <source>
        <strain evidence="1">CIFAMagur01</strain>
        <tissue evidence="1">Testis</tissue>
    </source>
</reference>
<gene>
    <name evidence="1" type="primary">metG</name>
    <name evidence="1" type="ORF">DAT39_000632</name>
</gene>
<dbReference type="Proteomes" id="UP000727407">
    <property type="component" value="Unassembled WGS sequence"/>
</dbReference>
<comment type="caution">
    <text evidence="1">The sequence shown here is derived from an EMBL/GenBank/DDBJ whole genome shotgun (WGS) entry which is preliminary data.</text>
</comment>
<keyword evidence="1" id="KW-0436">Ligase</keyword>
<evidence type="ECO:0000313" key="1">
    <source>
        <dbReference type="EMBL" id="KAF5909703.1"/>
    </source>
</evidence>